<proteinExistence type="inferred from homology"/>
<dbReference type="GO" id="GO:0016020">
    <property type="term" value="C:membrane"/>
    <property type="evidence" value="ECO:0007669"/>
    <property type="project" value="UniProtKB-SubCell"/>
</dbReference>
<dbReference type="Pfam" id="PF05277">
    <property type="entry name" value="DUF726"/>
    <property type="match status" value="1"/>
</dbReference>
<sequence length="764" mass="81575">LGATGDKCPKQEGNESGSGQTLKFKMAEKEGGGKLEKTKDENTQIVAEPVHNLLSDAALFSFGAVCALGLRKLFAEEWHKEFNKETLSIILNGLEQPKQVQESVQAIFEGQGSEDSDPFVKMLREETALKADASALLSELIGFAISQGNYDARMRVLVKHVAWRLHVGPDSVDKLECALAETLSTEKYEMSQEEKDEQQKKAKRRLTGGLAAPLVAAGAGVIIGGAGAAALGSVAGVAIIGSLFGVAGAGLTGYKMKRRVGAIEEFEFEPLICGGPLQLQTVQRQLHITITVTGWLDSKMPDFKQPWQNLAASQEQYSLRWESRFLKELGQALDYIFNSAVSIATNEALKYTVLSALMAAIAWPSALLSVSKVIDNPWSVALQRAVATGRQLAEVLLTREQGKRPVTLIGYSLGGRVIFYCLEEMAKRKGCEGIIEDVVILGAPVPGNDKAWDTFSRVVAGRIVNGYCRGDWLLKFLYRTSSVQLHIAGLAPVPWKNRRMHNIDLSDVVSGHMDYMRKLDTILRVIGIRVREGVKAKSSPARSPLGSPLDISNRKTKSSTSTASSPSDTSSSPDSESAATGKVDPKNADGSAGDFVSAGMSEDHFSTSGTNATAGPQTAPASTQLTKAEGDAVGENCGTEKNGQVDAQSKQLSSNEKHLKNDDDHTSDPYVGTEAVGSQQPPQKPTSLGILKTSGGKIKSLFTKKAHAEENSDGKGHVTGQSSAGKDDAGPGTRESSVGKNESEGSGDSYTSSEPCSPDTENQV</sequence>
<feature type="transmembrane region" description="Helical" evidence="7">
    <location>
        <begin position="234"/>
        <end position="254"/>
    </location>
</feature>
<keyword evidence="3 7" id="KW-0812">Transmembrane</keyword>
<name>A0ABD0K1R4_9CAEN</name>
<dbReference type="InterPro" id="IPR029058">
    <property type="entry name" value="AB_hydrolase_fold"/>
</dbReference>
<dbReference type="AlphaFoldDB" id="A0ABD0K1R4"/>
<feature type="compositionally biased region" description="Low complexity" evidence="6">
    <location>
        <begin position="558"/>
        <end position="580"/>
    </location>
</feature>
<gene>
    <name evidence="8" type="ORF">BaRGS_00027912</name>
</gene>
<evidence type="ECO:0000256" key="1">
    <source>
        <dbReference type="ARBA" id="ARBA00004141"/>
    </source>
</evidence>
<feature type="compositionally biased region" description="Polar residues" evidence="6">
    <location>
        <begin position="606"/>
        <end position="626"/>
    </location>
</feature>
<evidence type="ECO:0000256" key="7">
    <source>
        <dbReference type="SAM" id="Phobius"/>
    </source>
</evidence>
<dbReference type="EMBL" id="JACVVK020000273">
    <property type="protein sequence ID" value="KAK7480826.1"/>
    <property type="molecule type" value="Genomic_DNA"/>
</dbReference>
<dbReference type="Proteomes" id="UP001519460">
    <property type="component" value="Unassembled WGS sequence"/>
</dbReference>
<reference evidence="8 9" key="1">
    <citation type="journal article" date="2023" name="Sci. Data">
        <title>Genome assembly of the Korean intertidal mud-creeper Batillaria attramentaria.</title>
        <authorList>
            <person name="Patra A.K."/>
            <person name="Ho P.T."/>
            <person name="Jun S."/>
            <person name="Lee S.J."/>
            <person name="Kim Y."/>
            <person name="Won Y.J."/>
        </authorList>
    </citation>
    <scope>NUCLEOTIDE SEQUENCE [LARGE SCALE GENOMIC DNA]</scope>
    <source>
        <strain evidence="8">Wonlab-2016</strain>
    </source>
</reference>
<keyword evidence="5 7" id="KW-0472">Membrane</keyword>
<feature type="compositionally biased region" description="Polar residues" evidence="6">
    <location>
        <begin position="734"/>
        <end position="764"/>
    </location>
</feature>
<comment type="subcellular location">
    <subcellularLocation>
        <location evidence="1">Membrane</location>
        <topology evidence="1">Multi-pass membrane protein</topology>
    </subcellularLocation>
</comment>
<feature type="region of interest" description="Disordered" evidence="6">
    <location>
        <begin position="1"/>
        <end position="37"/>
    </location>
</feature>
<evidence type="ECO:0000313" key="9">
    <source>
        <dbReference type="Proteomes" id="UP001519460"/>
    </source>
</evidence>
<feature type="compositionally biased region" description="Basic and acidic residues" evidence="6">
    <location>
        <begin position="25"/>
        <end position="37"/>
    </location>
</feature>
<keyword evidence="4 7" id="KW-1133">Transmembrane helix</keyword>
<feature type="non-terminal residue" evidence="8">
    <location>
        <position position="1"/>
    </location>
</feature>
<feature type="compositionally biased region" description="Basic and acidic residues" evidence="6">
    <location>
        <begin position="706"/>
        <end position="716"/>
    </location>
</feature>
<protein>
    <recommendedName>
        <fullName evidence="10">Transmembrane and coiled-coil domain-containing protein 4</fullName>
    </recommendedName>
</protein>
<dbReference type="SUPFAM" id="SSF53474">
    <property type="entry name" value="alpha/beta-Hydrolases"/>
    <property type="match status" value="1"/>
</dbReference>
<feature type="compositionally biased region" description="Basic and acidic residues" evidence="6">
    <location>
        <begin position="655"/>
        <end position="667"/>
    </location>
</feature>
<organism evidence="8 9">
    <name type="scientific">Batillaria attramentaria</name>
    <dbReference type="NCBI Taxonomy" id="370345"/>
    <lineage>
        <taxon>Eukaryota</taxon>
        <taxon>Metazoa</taxon>
        <taxon>Spiralia</taxon>
        <taxon>Lophotrochozoa</taxon>
        <taxon>Mollusca</taxon>
        <taxon>Gastropoda</taxon>
        <taxon>Caenogastropoda</taxon>
        <taxon>Sorbeoconcha</taxon>
        <taxon>Cerithioidea</taxon>
        <taxon>Batillariidae</taxon>
        <taxon>Batillaria</taxon>
    </lineage>
</organism>
<comment type="caution">
    <text evidence="8">The sequence shown here is derived from an EMBL/GenBank/DDBJ whole genome shotgun (WGS) entry which is preliminary data.</text>
</comment>
<comment type="similarity">
    <text evidence="2">Belongs to the TMCO4 family.</text>
</comment>
<evidence type="ECO:0008006" key="10">
    <source>
        <dbReference type="Google" id="ProtNLM"/>
    </source>
</evidence>
<evidence type="ECO:0000256" key="3">
    <source>
        <dbReference type="ARBA" id="ARBA00022692"/>
    </source>
</evidence>
<evidence type="ECO:0000256" key="2">
    <source>
        <dbReference type="ARBA" id="ARBA00009824"/>
    </source>
</evidence>
<dbReference type="PANTHER" id="PTHR17920">
    <property type="entry name" value="TRANSMEMBRANE AND COILED-COIL DOMAIN-CONTAINING PROTEIN 4 TMCO4"/>
    <property type="match status" value="1"/>
</dbReference>
<feature type="region of interest" description="Disordered" evidence="6">
    <location>
        <begin position="536"/>
        <end position="764"/>
    </location>
</feature>
<dbReference type="Gene3D" id="3.40.50.1820">
    <property type="entry name" value="alpha/beta hydrolase"/>
    <property type="match status" value="1"/>
</dbReference>
<dbReference type="PANTHER" id="PTHR17920:SF3">
    <property type="entry name" value="TRANSMEMBRANE AND COILED-COIL DOMAIN-CONTAINING PROTEIN 4"/>
    <property type="match status" value="1"/>
</dbReference>
<evidence type="ECO:0000313" key="8">
    <source>
        <dbReference type="EMBL" id="KAK7480826.1"/>
    </source>
</evidence>
<dbReference type="InterPro" id="IPR007941">
    <property type="entry name" value="DUF726"/>
</dbReference>
<feature type="transmembrane region" description="Helical" evidence="7">
    <location>
        <begin position="210"/>
        <end position="228"/>
    </location>
</feature>
<evidence type="ECO:0000256" key="4">
    <source>
        <dbReference type="ARBA" id="ARBA00022989"/>
    </source>
</evidence>
<keyword evidence="9" id="KW-1185">Reference proteome</keyword>
<accession>A0ABD0K1R4</accession>
<evidence type="ECO:0000256" key="6">
    <source>
        <dbReference type="SAM" id="MobiDB-lite"/>
    </source>
</evidence>
<feature type="compositionally biased region" description="Polar residues" evidence="6">
    <location>
        <begin position="639"/>
        <end position="654"/>
    </location>
</feature>
<evidence type="ECO:0000256" key="5">
    <source>
        <dbReference type="ARBA" id="ARBA00023136"/>
    </source>
</evidence>